<evidence type="ECO:0008006" key="4">
    <source>
        <dbReference type="Google" id="ProtNLM"/>
    </source>
</evidence>
<protein>
    <recommendedName>
        <fullName evidence="4">DUF1127 domain-containing protein</fullName>
    </recommendedName>
</protein>
<name>A0A1D9MCL4_9RHOB</name>
<feature type="region of interest" description="Disordered" evidence="1">
    <location>
        <begin position="58"/>
        <end position="77"/>
    </location>
</feature>
<reference evidence="2 3" key="1">
    <citation type="submission" date="2016-10" db="EMBL/GenBank/DDBJ databases">
        <title>Rhodobacter sp. LPB0142, isolated from sea water.</title>
        <authorList>
            <person name="Kim E."/>
            <person name="Yi H."/>
        </authorList>
    </citation>
    <scope>NUCLEOTIDE SEQUENCE [LARGE SCALE GENOMIC DNA]</scope>
    <source>
        <strain evidence="2 3">LPB0142</strain>
    </source>
</reference>
<evidence type="ECO:0000256" key="1">
    <source>
        <dbReference type="SAM" id="MobiDB-lite"/>
    </source>
</evidence>
<dbReference type="KEGG" id="rhp:LPB142_09945"/>
<organism evidence="2 3">
    <name type="scientific">Rhodobacter xanthinilyticus</name>
    <dbReference type="NCBI Taxonomy" id="1850250"/>
    <lineage>
        <taxon>Bacteria</taxon>
        <taxon>Pseudomonadati</taxon>
        <taxon>Pseudomonadota</taxon>
        <taxon>Alphaproteobacteria</taxon>
        <taxon>Rhodobacterales</taxon>
        <taxon>Rhodobacter group</taxon>
        <taxon>Rhodobacter</taxon>
    </lineage>
</organism>
<dbReference type="RefSeq" id="WP_071166276.1">
    <property type="nucleotide sequence ID" value="NZ_CP017781.1"/>
</dbReference>
<dbReference type="EMBL" id="CP017781">
    <property type="protein sequence ID" value="AOZ69597.1"/>
    <property type="molecule type" value="Genomic_DNA"/>
</dbReference>
<proteinExistence type="predicted"/>
<keyword evidence="3" id="KW-1185">Reference proteome</keyword>
<sequence length="77" mass="8250">MTGTDPLAPFGAPLEEIIAHFGLHRVLLAALGAQIARHRARPLSSLVALDDHLRRDIGLPPKAASPPPLPDVLTHLR</sequence>
<gene>
    <name evidence="2" type="ORF">LPB142_09945</name>
</gene>
<dbReference type="AlphaFoldDB" id="A0A1D9MCL4"/>
<accession>A0A1D9MCL4</accession>
<evidence type="ECO:0000313" key="2">
    <source>
        <dbReference type="EMBL" id="AOZ69597.1"/>
    </source>
</evidence>
<evidence type="ECO:0000313" key="3">
    <source>
        <dbReference type="Proteomes" id="UP000176562"/>
    </source>
</evidence>
<dbReference type="Proteomes" id="UP000176562">
    <property type="component" value="Chromosome"/>
</dbReference>